<dbReference type="Pfam" id="PF03466">
    <property type="entry name" value="LysR_substrate"/>
    <property type="match status" value="1"/>
</dbReference>
<dbReference type="Proteomes" id="UP000183794">
    <property type="component" value="Unassembled WGS sequence"/>
</dbReference>
<protein>
    <recommendedName>
        <fullName evidence="5">HTH lysR-type domain-containing protein</fullName>
    </recommendedName>
</protein>
<organism evidence="6 7">
    <name type="scientific">Moritella viscosa</name>
    <dbReference type="NCBI Taxonomy" id="80854"/>
    <lineage>
        <taxon>Bacteria</taxon>
        <taxon>Pseudomonadati</taxon>
        <taxon>Pseudomonadota</taxon>
        <taxon>Gammaproteobacteria</taxon>
        <taxon>Alteromonadales</taxon>
        <taxon>Moritellaceae</taxon>
        <taxon>Moritella</taxon>
    </lineage>
</organism>
<dbReference type="AlphaFoldDB" id="A0A1L0A5T2"/>
<dbReference type="OrthoDB" id="3252676at2"/>
<proteinExistence type="inferred from homology"/>
<dbReference type="GO" id="GO:0003700">
    <property type="term" value="F:DNA-binding transcription factor activity"/>
    <property type="evidence" value="ECO:0007669"/>
    <property type="project" value="InterPro"/>
</dbReference>
<feature type="domain" description="HTH lysR-type" evidence="5">
    <location>
        <begin position="5"/>
        <end position="60"/>
    </location>
</feature>
<evidence type="ECO:0000259" key="5">
    <source>
        <dbReference type="PROSITE" id="PS50931"/>
    </source>
</evidence>
<evidence type="ECO:0000256" key="2">
    <source>
        <dbReference type="ARBA" id="ARBA00023015"/>
    </source>
</evidence>
<accession>A0A1L0A5T2</accession>
<sequence>MKPQMDNLLSFISAAEKGSFSAAAKELKKSQASVSIAIQNLEIDFGFELFNRNKKYPVLTDKGEKILKNTKLMMSQYHDFINQSRIIEAISDVKIRIGIDPLVCSDRVTGILCEFSKSYPLVDLFIMQQNSKLLYKEIIENKLDLAIGLFSGLDILNCEFVSAFHMQSSWVASPDYKGGDISNISLINMADSRLLTPVDLKYPVMSEVNVATQVWYVEDIHTILSFCRSGVGICHLPNFVTKRDLHEGRLAKVSFAFNQLNNEHWVASILWPKNKTLNPESNWIYKKITEIEFI</sequence>
<dbReference type="CDD" id="cd05466">
    <property type="entry name" value="PBP2_LTTR_substrate"/>
    <property type="match status" value="1"/>
</dbReference>
<dbReference type="InterPro" id="IPR036388">
    <property type="entry name" value="WH-like_DNA-bd_sf"/>
</dbReference>
<dbReference type="Gene3D" id="1.10.10.10">
    <property type="entry name" value="Winged helix-like DNA-binding domain superfamily/Winged helix DNA-binding domain"/>
    <property type="match status" value="1"/>
</dbReference>
<dbReference type="PROSITE" id="PS50931">
    <property type="entry name" value="HTH_LYSR"/>
    <property type="match status" value="1"/>
</dbReference>
<dbReference type="PANTHER" id="PTHR30126">
    <property type="entry name" value="HTH-TYPE TRANSCRIPTIONAL REGULATOR"/>
    <property type="match status" value="1"/>
</dbReference>
<evidence type="ECO:0000256" key="4">
    <source>
        <dbReference type="ARBA" id="ARBA00023163"/>
    </source>
</evidence>
<evidence type="ECO:0000313" key="6">
    <source>
        <dbReference type="EMBL" id="SGZ08390.1"/>
    </source>
</evidence>
<evidence type="ECO:0000256" key="1">
    <source>
        <dbReference type="ARBA" id="ARBA00009437"/>
    </source>
</evidence>
<dbReference type="InterPro" id="IPR000847">
    <property type="entry name" value="LysR_HTH_N"/>
</dbReference>
<keyword evidence="3" id="KW-0238">DNA-binding</keyword>
<dbReference type="Gene3D" id="3.40.190.10">
    <property type="entry name" value="Periplasmic binding protein-like II"/>
    <property type="match status" value="2"/>
</dbReference>
<dbReference type="PANTHER" id="PTHR30126:SF40">
    <property type="entry name" value="HTH-TYPE TRANSCRIPTIONAL REGULATOR GLTR"/>
    <property type="match status" value="1"/>
</dbReference>
<dbReference type="Pfam" id="PF00126">
    <property type="entry name" value="HTH_1"/>
    <property type="match status" value="1"/>
</dbReference>
<dbReference type="SUPFAM" id="SSF53850">
    <property type="entry name" value="Periplasmic binding protein-like II"/>
    <property type="match status" value="1"/>
</dbReference>
<keyword evidence="4" id="KW-0804">Transcription</keyword>
<evidence type="ECO:0000256" key="3">
    <source>
        <dbReference type="ARBA" id="ARBA00023125"/>
    </source>
</evidence>
<keyword evidence="2" id="KW-0805">Transcription regulation</keyword>
<dbReference type="EMBL" id="FPLD01000091">
    <property type="protein sequence ID" value="SGZ08390.1"/>
    <property type="molecule type" value="Genomic_DNA"/>
</dbReference>
<gene>
    <name evidence="6" type="ORF">NVI5450_3320</name>
</gene>
<dbReference type="InterPro" id="IPR036390">
    <property type="entry name" value="WH_DNA-bd_sf"/>
</dbReference>
<dbReference type="RefSeq" id="WP_075497600.1">
    <property type="nucleotide sequence ID" value="NZ_CAWRBC010000036.1"/>
</dbReference>
<dbReference type="InterPro" id="IPR005119">
    <property type="entry name" value="LysR_subst-bd"/>
</dbReference>
<reference evidence="6 7" key="1">
    <citation type="submission" date="2016-11" db="EMBL/GenBank/DDBJ databases">
        <authorList>
            <person name="Jaros S."/>
            <person name="Januszkiewicz K."/>
            <person name="Wedrychowicz H."/>
        </authorList>
    </citation>
    <scope>NUCLEOTIDE SEQUENCE [LARGE SCALE GENOMIC DNA]</scope>
    <source>
        <strain evidence="6">NVI 5450</strain>
    </source>
</reference>
<dbReference type="GO" id="GO:0000976">
    <property type="term" value="F:transcription cis-regulatory region binding"/>
    <property type="evidence" value="ECO:0007669"/>
    <property type="project" value="TreeGrafter"/>
</dbReference>
<dbReference type="PRINTS" id="PR00039">
    <property type="entry name" value="HTHLYSR"/>
</dbReference>
<name>A0A1L0A5T2_9GAMM</name>
<comment type="similarity">
    <text evidence="1">Belongs to the LysR transcriptional regulatory family.</text>
</comment>
<evidence type="ECO:0000313" key="7">
    <source>
        <dbReference type="Proteomes" id="UP000183794"/>
    </source>
</evidence>
<dbReference type="SUPFAM" id="SSF46785">
    <property type="entry name" value="Winged helix' DNA-binding domain"/>
    <property type="match status" value="1"/>
</dbReference>